<keyword evidence="6" id="KW-0812">Transmembrane</keyword>
<keyword evidence="3" id="KW-0134">Cell wall</keyword>
<dbReference type="Gene3D" id="2.60.40.10">
    <property type="entry name" value="Immunoglobulins"/>
    <property type="match status" value="7"/>
</dbReference>
<dbReference type="InterPro" id="IPR013783">
    <property type="entry name" value="Ig-like_fold"/>
</dbReference>
<evidence type="ECO:0000256" key="3">
    <source>
        <dbReference type="ARBA" id="ARBA00022512"/>
    </source>
</evidence>
<feature type="domain" description="Gram-positive cocci surface proteins LPxTG" evidence="7">
    <location>
        <begin position="1456"/>
        <end position="1490"/>
    </location>
</feature>
<keyword evidence="6" id="KW-1133">Transmembrane helix</keyword>
<evidence type="ECO:0000256" key="1">
    <source>
        <dbReference type="ARBA" id="ARBA00004168"/>
    </source>
</evidence>
<dbReference type="GO" id="GO:0007155">
    <property type="term" value="P:cell adhesion"/>
    <property type="evidence" value="ECO:0007669"/>
    <property type="project" value="InterPro"/>
</dbReference>
<dbReference type="PANTHER" id="PTHR36108:SF13">
    <property type="entry name" value="COLOSSIN-B-RELATED"/>
    <property type="match status" value="1"/>
</dbReference>
<dbReference type="NCBIfam" id="TIGR01451">
    <property type="entry name" value="B_ant_repeat"/>
    <property type="match status" value="1"/>
</dbReference>
<dbReference type="Pfam" id="PF05737">
    <property type="entry name" value="Collagen_bind"/>
    <property type="match status" value="4"/>
</dbReference>
<evidence type="ECO:0000256" key="5">
    <source>
        <dbReference type="ARBA" id="ARBA00022729"/>
    </source>
</evidence>
<reference evidence="8" key="1">
    <citation type="submission" date="2019-08" db="EMBL/GenBank/DDBJ databases">
        <authorList>
            <person name="Kucharzyk K."/>
            <person name="Murdoch R.W."/>
            <person name="Higgins S."/>
            <person name="Loffler F."/>
        </authorList>
    </citation>
    <scope>NUCLEOTIDE SEQUENCE</scope>
</reference>
<keyword evidence="5" id="KW-0732">Signal</keyword>
<name>A0A644VVS6_9ZZZZ</name>
<keyword evidence="6" id="KW-0472">Membrane</keyword>
<sequence length="1490" mass="166357">MNYKFAIPNEEVVKKGDTYVMQIPKEIQIIGTLNFPINLENGETIANVVINTDGAVVITFNEFAENNSNISGYFYIDTQFNIDEIGNNNPIPIKFEVGGNSEPIIINVDFEQPEIPNASIKKEGAYDASRNEITWKVTVNPENVKVYGAQVIDDIRNGQEFVPNSVKINGATPQEANYNYDLSSKKLTYNFPNVIETTQIITFKTKVTDSKLSEDEGATIYQYNTAIFKHDGTSVNSNEASVGIKTDFVRKDGKYDALTKRINWSIYVNNNSQNIPNAVTVDDIPAGLTFVPGSVKVDGIETNSNYSIDGQKFIYTFPWAINEPHKIEFSTEVTDEAAYNSNTGKTYNNKVTLTGSGVPSNASDTKGVGVPSSIINKQGIGYNAATGEITWKITINTNKILIKNAIISDEIRVGQEYVEGSASIDKSTPGGSFNYLKAESGDKQKTGTLTYSFNSDINEPYVITFRTRVTDSNVYAGNKDQNYYNEAKLTGDNIITSKSQGTQRVQSEVINKTSQDYNYITREVTWKIVVNKNKMKLPNAKVLDTINKGQEFVVDSVMLNGGIADKLNYTYDESTRTLTYNFPSEINNEQVITFKTKITDTSIFNNNGEKEIRNTAKLITDLVPSGVESTGIGKIKNTLIDKKADYTRGNSYIDWNVTFNSNKVPITDIVLTDNLQEGLELDTTSVKLYKQVLKQDGKLERGEEISLGKDNVKYNVSTREFNFILPGKIEDAYILTFRTNVVDKKKTPFTNSISFKGTGLIESSSSGNVEVIFQGAGGGGIGETGSIKVIKVNSNNENIRLQGAVFELLDRYQNVIRTSQPTEGNGEIVFDKLKFDIDYYVREKQAPTGYILGNEVYRFQIKNSEDKKNISYNYKNRIITGEIEFFKFGENGKTIKDAEFTLYSKSDTDYQNPLMVAISNEAGKVEFKNVEYGDYIIKETKAPEGYVISNKTLNASITEDGKVIKANPESISNTKIRGNIEFTKLGEGNEVLQGATFTLYKATDIRYENPIAVIISDESGSVEFNNTEYGKYAIKETKAPEGYVLSEEILRAEIKENGTTIKANPESISNTKIRGNIEFTKLGESKEALQGAEFTLYNEVDEDYKNPISVVESDESGKVEFKNIEYGRYVIKETKASEGYILSEEKLTAEIKENGIIIKANPESISNTKIRGNIEFTKLGENKEILQGAEFILYKSTDTNYENPITVSISSKDGKVEFKNIEYGRYIIKETKAPEGYVLSEEELKAEIKENEVTVKANPESISNNKIRGSVKIIKLDDNKKVLKDSEFTLYDMEGKEIDKLSSGEDGVVLFKNLIYGKYIIKETKAPEGYIASKGVINVFIDKNQKVYDYKVINNKIKGVVIITKTDMKGKFLKGAEFTLYDREGNVISKEVSKEDGLVTFSNIDYGEYIIKETKAPKGYILGNEQLEIKVKSPETQNFTVKNESEKIIDKVLNVLPNTGNKFDPRAIIIVGVITALGGVYLFLRRSKIS</sequence>
<keyword evidence="4" id="KW-0964">Secreted</keyword>
<dbReference type="Pfam" id="PF17802">
    <property type="entry name" value="SpaA"/>
    <property type="match status" value="7"/>
</dbReference>
<comment type="subcellular location">
    <subcellularLocation>
        <location evidence="1">Secreted</location>
        <location evidence="1">Cell wall</location>
        <topology evidence="1">Peptidoglycan-anchor</topology>
    </subcellularLocation>
</comment>
<accession>A0A644VVS6</accession>
<proteinExistence type="inferred from homology"/>
<dbReference type="EMBL" id="VSSQ01000468">
    <property type="protein sequence ID" value="MPL95478.1"/>
    <property type="molecule type" value="Genomic_DNA"/>
</dbReference>
<evidence type="ECO:0000256" key="2">
    <source>
        <dbReference type="ARBA" id="ARBA00007257"/>
    </source>
</evidence>
<dbReference type="Gene3D" id="2.60.40.740">
    <property type="match status" value="5"/>
</dbReference>
<evidence type="ECO:0000259" key="7">
    <source>
        <dbReference type="PROSITE" id="PS50847"/>
    </source>
</evidence>
<feature type="transmembrane region" description="Helical" evidence="6">
    <location>
        <begin position="1467"/>
        <end position="1484"/>
    </location>
</feature>
<dbReference type="SUPFAM" id="SSF49401">
    <property type="entry name" value="Bacterial adhesins"/>
    <property type="match status" value="6"/>
</dbReference>
<evidence type="ECO:0000256" key="6">
    <source>
        <dbReference type="SAM" id="Phobius"/>
    </source>
</evidence>
<dbReference type="InterPro" id="IPR041171">
    <property type="entry name" value="SDR_Ig"/>
</dbReference>
<evidence type="ECO:0000313" key="8">
    <source>
        <dbReference type="EMBL" id="MPL95478.1"/>
    </source>
</evidence>
<dbReference type="InterPro" id="IPR047589">
    <property type="entry name" value="DUF11_rpt"/>
</dbReference>
<dbReference type="Pfam" id="PF17961">
    <property type="entry name" value="Big_8"/>
    <property type="match status" value="1"/>
</dbReference>
<evidence type="ECO:0000256" key="4">
    <source>
        <dbReference type="ARBA" id="ARBA00022525"/>
    </source>
</evidence>
<dbReference type="InterPro" id="IPR008456">
    <property type="entry name" value="Collagen-bd_dom"/>
</dbReference>
<dbReference type="GO" id="GO:0005518">
    <property type="term" value="F:collagen binding"/>
    <property type="evidence" value="ECO:0007669"/>
    <property type="project" value="InterPro"/>
</dbReference>
<comment type="similarity">
    <text evidence="2">Belongs to the serine-aspartate repeat-containing protein (SDr) family.</text>
</comment>
<comment type="caution">
    <text evidence="8">The sequence shown here is derived from an EMBL/GenBank/DDBJ whole genome shotgun (WGS) entry which is preliminary data.</text>
</comment>
<dbReference type="InterPro" id="IPR011252">
    <property type="entry name" value="Fibrogen-bd_dom1"/>
</dbReference>
<dbReference type="InterPro" id="IPR008966">
    <property type="entry name" value="Adhesion_dom_sf"/>
</dbReference>
<gene>
    <name evidence="8" type="ORF">SDC9_41649</name>
</gene>
<dbReference type="Gene3D" id="2.60.40.1280">
    <property type="match status" value="1"/>
</dbReference>
<organism evidence="8">
    <name type="scientific">bioreactor metagenome</name>
    <dbReference type="NCBI Taxonomy" id="1076179"/>
    <lineage>
        <taxon>unclassified sequences</taxon>
        <taxon>metagenomes</taxon>
        <taxon>ecological metagenomes</taxon>
    </lineage>
</organism>
<dbReference type="InterPro" id="IPR041033">
    <property type="entry name" value="SpaA_PFL_dom_1"/>
</dbReference>
<dbReference type="PROSITE" id="PS50847">
    <property type="entry name" value="GRAM_POS_ANCHORING"/>
    <property type="match status" value="1"/>
</dbReference>
<protein>
    <recommendedName>
        <fullName evidence="7">Gram-positive cocci surface proteins LPxTG domain-containing protein</fullName>
    </recommendedName>
</protein>
<dbReference type="SUPFAM" id="SSF49478">
    <property type="entry name" value="Cna protein B-type domain"/>
    <property type="match status" value="6"/>
</dbReference>
<dbReference type="PANTHER" id="PTHR36108">
    <property type="entry name" value="COLOSSIN-B-RELATED"/>
    <property type="match status" value="1"/>
</dbReference>
<dbReference type="InterPro" id="IPR019931">
    <property type="entry name" value="LPXTG_anchor"/>
</dbReference>